<proteinExistence type="predicted"/>
<dbReference type="EMBL" id="UINC01027033">
    <property type="protein sequence ID" value="SVB05564.1"/>
    <property type="molecule type" value="Genomic_DNA"/>
</dbReference>
<reference evidence="2" key="1">
    <citation type="submission" date="2018-05" db="EMBL/GenBank/DDBJ databases">
        <authorList>
            <person name="Lanie J.A."/>
            <person name="Ng W.-L."/>
            <person name="Kazmierczak K.M."/>
            <person name="Andrzejewski T.M."/>
            <person name="Davidsen T.M."/>
            <person name="Wayne K.J."/>
            <person name="Tettelin H."/>
            <person name="Glass J.I."/>
            <person name="Rusch D."/>
            <person name="Podicherti R."/>
            <person name="Tsui H.-C.T."/>
            <person name="Winkler M.E."/>
        </authorList>
    </citation>
    <scope>NUCLEOTIDE SEQUENCE</scope>
</reference>
<sequence>MLDWKLLYQKIESAERILLSTHENPDGDGLGSAYAMYHHLNNLKKDCRVIHISELPSEYSFFNNDNAIETYDSETHDDWISNIDLALIFDVGDFRRLRDIGEVLIDNRKHVINIDHHPDLSDGRFAENFINIDAAATGEMVYNYLKSINVDLTKPMAEGIYTAVMTDTGSFCYSNTNQRCHQIAIESIDLGVNTSKIYQTVYENRSPVQIALLGE</sequence>
<accession>A0A382AW24</accession>
<dbReference type="Pfam" id="PF01368">
    <property type="entry name" value="DHH"/>
    <property type="match status" value="1"/>
</dbReference>
<evidence type="ECO:0000259" key="1">
    <source>
        <dbReference type="Pfam" id="PF01368"/>
    </source>
</evidence>
<dbReference type="SUPFAM" id="SSF64182">
    <property type="entry name" value="DHH phosphoesterases"/>
    <property type="match status" value="1"/>
</dbReference>
<protein>
    <recommendedName>
        <fullName evidence="1">DDH domain-containing protein</fullName>
    </recommendedName>
</protein>
<gene>
    <name evidence="2" type="ORF">METZ01_LOCUS158418</name>
</gene>
<dbReference type="PANTHER" id="PTHR47618:SF1">
    <property type="entry name" value="BIFUNCTIONAL OLIGORIBONUCLEASE AND PAP PHOSPHATASE NRNA"/>
    <property type="match status" value="1"/>
</dbReference>
<dbReference type="InterPro" id="IPR051319">
    <property type="entry name" value="Oligoribo/pAp-PDE_c-di-AMP_PDE"/>
</dbReference>
<dbReference type="InterPro" id="IPR038763">
    <property type="entry name" value="DHH_sf"/>
</dbReference>
<organism evidence="2">
    <name type="scientific">marine metagenome</name>
    <dbReference type="NCBI Taxonomy" id="408172"/>
    <lineage>
        <taxon>unclassified sequences</taxon>
        <taxon>metagenomes</taxon>
        <taxon>ecological metagenomes</taxon>
    </lineage>
</organism>
<dbReference type="InterPro" id="IPR001667">
    <property type="entry name" value="DDH_dom"/>
</dbReference>
<dbReference type="AlphaFoldDB" id="A0A382AW24"/>
<feature type="non-terminal residue" evidence="2">
    <location>
        <position position="215"/>
    </location>
</feature>
<feature type="domain" description="DDH" evidence="1">
    <location>
        <begin position="16"/>
        <end position="163"/>
    </location>
</feature>
<dbReference type="Gene3D" id="3.90.1640.10">
    <property type="entry name" value="inorganic pyrophosphatase (n-terminal core)"/>
    <property type="match status" value="1"/>
</dbReference>
<name>A0A382AW24_9ZZZZ</name>
<evidence type="ECO:0000313" key="2">
    <source>
        <dbReference type="EMBL" id="SVB05564.1"/>
    </source>
</evidence>
<dbReference type="PANTHER" id="PTHR47618">
    <property type="entry name" value="BIFUNCTIONAL OLIGORIBONUCLEASE AND PAP PHOSPHATASE NRNA"/>
    <property type="match status" value="1"/>
</dbReference>